<accession>A0A7C4ZIT0</accession>
<dbReference type="Proteomes" id="UP000885759">
    <property type="component" value="Unassembled WGS sequence"/>
</dbReference>
<keyword evidence="2" id="KW-0472">Membrane</keyword>
<dbReference type="EMBL" id="DRPZ01000237">
    <property type="protein sequence ID" value="HGY10241.1"/>
    <property type="molecule type" value="Genomic_DNA"/>
</dbReference>
<organism evidence="3">
    <name type="scientific">Oceanithermus profundus</name>
    <dbReference type="NCBI Taxonomy" id="187137"/>
    <lineage>
        <taxon>Bacteria</taxon>
        <taxon>Thermotogati</taxon>
        <taxon>Deinococcota</taxon>
        <taxon>Deinococci</taxon>
        <taxon>Thermales</taxon>
        <taxon>Thermaceae</taxon>
        <taxon>Oceanithermus</taxon>
    </lineage>
</organism>
<keyword evidence="2" id="KW-0812">Transmembrane</keyword>
<dbReference type="AlphaFoldDB" id="A0A7C4ZIT0"/>
<comment type="caution">
    <text evidence="3">The sequence shown here is derived from an EMBL/GenBank/DDBJ whole genome shotgun (WGS) entry which is preliminary data.</text>
</comment>
<proteinExistence type="predicted"/>
<reference evidence="3" key="1">
    <citation type="journal article" date="2020" name="mSystems">
        <title>Genome- and Community-Level Interaction Insights into Carbon Utilization and Element Cycling Functions of Hydrothermarchaeota in Hydrothermal Sediment.</title>
        <authorList>
            <person name="Zhou Z."/>
            <person name="Liu Y."/>
            <person name="Xu W."/>
            <person name="Pan J."/>
            <person name="Luo Z.H."/>
            <person name="Li M."/>
        </authorList>
    </citation>
    <scope>NUCLEOTIDE SEQUENCE [LARGE SCALE GENOMIC DNA]</scope>
    <source>
        <strain evidence="3">HyVt-570</strain>
    </source>
</reference>
<keyword evidence="2" id="KW-1133">Transmembrane helix</keyword>
<protein>
    <submittedName>
        <fullName evidence="3">Uncharacterized protein</fullName>
    </submittedName>
</protein>
<feature type="region of interest" description="Disordered" evidence="1">
    <location>
        <begin position="44"/>
        <end position="64"/>
    </location>
</feature>
<evidence type="ECO:0000256" key="2">
    <source>
        <dbReference type="SAM" id="Phobius"/>
    </source>
</evidence>
<gene>
    <name evidence="3" type="ORF">ENK37_09385</name>
</gene>
<evidence type="ECO:0000313" key="3">
    <source>
        <dbReference type="EMBL" id="HGY10241.1"/>
    </source>
</evidence>
<sequence length="64" mass="6364">MGSNAKGAWPQLAAGFWWAIGTAIAYGLLVALTTALLLEEPAADGGDSAAQQGGATCSLSSPWA</sequence>
<feature type="transmembrane region" description="Helical" evidence="2">
    <location>
        <begin position="16"/>
        <end position="38"/>
    </location>
</feature>
<evidence type="ECO:0000256" key="1">
    <source>
        <dbReference type="SAM" id="MobiDB-lite"/>
    </source>
</evidence>
<name>A0A7C4ZIT0_9DEIN</name>
<feature type="compositionally biased region" description="Low complexity" evidence="1">
    <location>
        <begin position="44"/>
        <end position="55"/>
    </location>
</feature>